<evidence type="ECO:0000313" key="1">
    <source>
        <dbReference type="EMBL" id="KAI3779478.1"/>
    </source>
</evidence>
<reference evidence="1 2" key="2">
    <citation type="journal article" date="2022" name="Mol. Ecol. Resour.">
        <title>The genomes of chicory, endive, great burdock and yacon provide insights into Asteraceae paleo-polyploidization history and plant inulin production.</title>
        <authorList>
            <person name="Fan W."/>
            <person name="Wang S."/>
            <person name="Wang H."/>
            <person name="Wang A."/>
            <person name="Jiang F."/>
            <person name="Liu H."/>
            <person name="Zhao H."/>
            <person name="Xu D."/>
            <person name="Zhang Y."/>
        </authorList>
    </citation>
    <scope>NUCLEOTIDE SEQUENCE [LARGE SCALE GENOMIC DNA]</scope>
    <source>
        <strain evidence="2">cv. Punajuju</strain>
        <tissue evidence="1">Leaves</tissue>
    </source>
</reference>
<reference evidence="2" key="1">
    <citation type="journal article" date="2022" name="Mol. Ecol. Resour.">
        <title>The genomes of chicory, endive, great burdock and yacon provide insights into Asteraceae palaeo-polyploidization history and plant inulin production.</title>
        <authorList>
            <person name="Fan W."/>
            <person name="Wang S."/>
            <person name="Wang H."/>
            <person name="Wang A."/>
            <person name="Jiang F."/>
            <person name="Liu H."/>
            <person name="Zhao H."/>
            <person name="Xu D."/>
            <person name="Zhang Y."/>
        </authorList>
    </citation>
    <scope>NUCLEOTIDE SEQUENCE [LARGE SCALE GENOMIC DNA]</scope>
    <source>
        <strain evidence="2">cv. Punajuju</strain>
    </source>
</reference>
<dbReference type="Proteomes" id="UP001055811">
    <property type="component" value="Linkage Group LG02"/>
</dbReference>
<sequence length="228" mass="25787">MVNLDITTEDFVIEIDEDVQQLHTRRTVDLDPTITSLESTKQFLVSSTPTFKAPITSTPLTSEDNIKLVVRNVLEKVELKCKGLEKSFDENIKEKSNHVDAKIDDVELHSILPIPKSVLSYWNLQHPSMNYIKIFRSLSSRVSKLQKQLNDAKEKIKELELKAQAHDIQQMAQTTMKTQTEQLAAKTIVNRCLEIHHLLTMVSRLPGSPKSSMSLSQGGGERFSATMN</sequence>
<dbReference type="EMBL" id="CM042010">
    <property type="protein sequence ID" value="KAI3779478.1"/>
    <property type="molecule type" value="Genomic_DNA"/>
</dbReference>
<name>A0ACB9G8U0_CICIN</name>
<comment type="caution">
    <text evidence="1">The sequence shown here is derived from an EMBL/GenBank/DDBJ whole genome shotgun (WGS) entry which is preliminary data.</text>
</comment>
<organism evidence="1 2">
    <name type="scientific">Cichorium intybus</name>
    <name type="common">Chicory</name>
    <dbReference type="NCBI Taxonomy" id="13427"/>
    <lineage>
        <taxon>Eukaryota</taxon>
        <taxon>Viridiplantae</taxon>
        <taxon>Streptophyta</taxon>
        <taxon>Embryophyta</taxon>
        <taxon>Tracheophyta</taxon>
        <taxon>Spermatophyta</taxon>
        <taxon>Magnoliopsida</taxon>
        <taxon>eudicotyledons</taxon>
        <taxon>Gunneridae</taxon>
        <taxon>Pentapetalae</taxon>
        <taxon>asterids</taxon>
        <taxon>campanulids</taxon>
        <taxon>Asterales</taxon>
        <taxon>Asteraceae</taxon>
        <taxon>Cichorioideae</taxon>
        <taxon>Cichorieae</taxon>
        <taxon>Cichoriinae</taxon>
        <taxon>Cichorium</taxon>
    </lineage>
</organism>
<evidence type="ECO:0000313" key="2">
    <source>
        <dbReference type="Proteomes" id="UP001055811"/>
    </source>
</evidence>
<keyword evidence="2" id="KW-1185">Reference proteome</keyword>
<accession>A0ACB9G8U0</accession>
<gene>
    <name evidence="1" type="ORF">L2E82_09199</name>
</gene>
<protein>
    <submittedName>
        <fullName evidence="1">Uncharacterized protein</fullName>
    </submittedName>
</protein>
<proteinExistence type="predicted"/>